<organism evidence="2 3">
    <name type="scientific">Hyella patelloides LEGE 07179</name>
    <dbReference type="NCBI Taxonomy" id="945734"/>
    <lineage>
        <taxon>Bacteria</taxon>
        <taxon>Bacillati</taxon>
        <taxon>Cyanobacteriota</taxon>
        <taxon>Cyanophyceae</taxon>
        <taxon>Pleurocapsales</taxon>
        <taxon>Hyellaceae</taxon>
        <taxon>Hyella</taxon>
    </lineage>
</organism>
<evidence type="ECO:0000313" key="2">
    <source>
        <dbReference type="EMBL" id="VEP15847.1"/>
    </source>
</evidence>
<dbReference type="AlphaFoldDB" id="A0A563VWS7"/>
<name>A0A563VWS7_9CYAN</name>
<proteinExistence type="predicted"/>
<feature type="compositionally biased region" description="Basic residues" evidence="1">
    <location>
        <begin position="46"/>
        <end position="56"/>
    </location>
</feature>
<accession>A0A563VWS7</accession>
<evidence type="ECO:0000313" key="3">
    <source>
        <dbReference type="Proteomes" id="UP000320055"/>
    </source>
</evidence>
<evidence type="ECO:0000256" key="1">
    <source>
        <dbReference type="SAM" id="MobiDB-lite"/>
    </source>
</evidence>
<keyword evidence="3" id="KW-1185">Reference proteome</keyword>
<dbReference type="RefSeq" id="WP_222427314.1">
    <property type="nucleotide sequence ID" value="NZ_LR214115.1"/>
</dbReference>
<feature type="region of interest" description="Disordered" evidence="1">
    <location>
        <begin position="39"/>
        <end position="109"/>
    </location>
</feature>
<feature type="compositionally biased region" description="Basic and acidic residues" evidence="1">
    <location>
        <begin position="61"/>
        <end position="84"/>
    </location>
</feature>
<protein>
    <submittedName>
        <fullName evidence="2">Uncharacterized protein</fullName>
    </submittedName>
</protein>
<reference evidence="2 3" key="1">
    <citation type="submission" date="2019-01" db="EMBL/GenBank/DDBJ databases">
        <authorList>
            <person name="Brito A."/>
        </authorList>
    </citation>
    <scope>NUCLEOTIDE SEQUENCE [LARGE SCALE GENOMIC DNA]</scope>
    <source>
        <strain evidence="2">1</strain>
    </source>
</reference>
<gene>
    <name evidence="2" type="ORF">H1P_3790004</name>
</gene>
<feature type="compositionally biased region" description="Low complexity" evidence="1">
    <location>
        <begin position="85"/>
        <end position="103"/>
    </location>
</feature>
<sequence length="109" mass="12493">MIYSTNRATTMQKIIQKFLLTITLAVFLITSFALSPQPALAGNKISKPHNRVHAHGQPRTTSRDRRDRERDRRRTSDTLDEIVRRGNQQRRNSQSSGSSNSSRNSRRST</sequence>
<dbReference type="EMBL" id="CAACVJ010000311">
    <property type="protein sequence ID" value="VEP15847.1"/>
    <property type="molecule type" value="Genomic_DNA"/>
</dbReference>
<dbReference type="Proteomes" id="UP000320055">
    <property type="component" value="Unassembled WGS sequence"/>
</dbReference>